<reference evidence="1" key="1">
    <citation type="submission" date="2020-07" db="EMBL/GenBank/DDBJ databases">
        <title>Genome sequence and genetic diversity analysis of an under-domesticated orphan crop, white fonio (Digitaria exilis).</title>
        <authorList>
            <person name="Bennetzen J.L."/>
            <person name="Chen S."/>
            <person name="Ma X."/>
            <person name="Wang X."/>
            <person name="Yssel A.E.J."/>
            <person name="Chaluvadi S.R."/>
            <person name="Johnson M."/>
            <person name="Gangashetty P."/>
            <person name="Hamidou F."/>
            <person name="Sanogo M.D."/>
            <person name="Zwaenepoel A."/>
            <person name="Wallace J."/>
            <person name="Van De Peer Y."/>
            <person name="Van Deynze A."/>
        </authorList>
    </citation>
    <scope>NUCLEOTIDE SEQUENCE</scope>
    <source>
        <tissue evidence="1">Leaves</tissue>
    </source>
</reference>
<dbReference type="OrthoDB" id="2506647at2759"/>
<dbReference type="InterPro" id="IPR008914">
    <property type="entry name" value="PEBP"/>
</dbReference>
<dbReference type="Gramene" id="Dexi4B01G0013170.1">
    <property type="protein sequence ID" value="Dexi4B01G0013170.1:cds"/>
    <property type="gene ID" value="Dexi4B01G0013170"/>
</dbReference>
<dbReference type="PANTHER" id="PTHR11362">
    <property type="entry name" value="PHOSPHATIDYLETHANOLAMINE-BINDING PROTEIN"/>
    <property type="match status" value="1"/>
</dbReference>
<dbReference type="CDD" id="cd00866">
    <property type="entry name" value="PEBP_euk"/>
    <property type="match status" value="1"/>
</dbReference>
<keyword evidence="2" id="KW-1185">Reference proteome</keyword>
<comment type="caution">
    <text evidence="1">The sequence shown here is derived from an EMBL/GenBank/DDBJ whole genome shotgun (WGS) entry which is preliminary data.</text>
</comment>
<dbReference type="PANTHER" id="PTHR11362:SF82">
    <property type="entry name" value="PHOSPHATIDYLETHANOLAMINE-BINDING PROTEIN 4"/>
    <property type="match status" value="1"/>
</dbReference>
<dbReference type="AlphaFoldDB" id="A0A835AAV1"/>
<dbReference type="InterPro" id="IPR036610">
    <property type="entry name" value="PEBP-like_sf"/>
</dbReference>
<accession>A0A835AAV1</accession>
<dbReference type="EMBL" id="JACEFO010002497">
    <property type="protein sequence ID" value="KAF8657456.1"/>
    <property type="molecule type" value="Genomic_DNA"/>
</dbReference>
<protein>
    <recommendedName>
        <fullName evidence="3">MFT-like protein</fullName>
    </recommendedName>
</protein>
<dbReference type="SUPFAM" id="SSF49777">
    <property type="entry name" value="PEBP-like"/>
    <property type="match status" value="1"/>
</dbReference>
<evidence type="ECO:0000313" key="1">
    <source>
        <dbReference type="EMBL" id="KAF8657456.1"/>
    </source>
</evidence>
<name>A0A835AAV1_9POAL</name>
<gene>
    <name evidence="1" type="ORF">HU200_060017</name>
</gene>
<dbReference type="Pfam" id="PF01161">
    <property type="entry name" value="PBP"/>
    <property type="match status" value="1"/>
</dbReference>
<evidence type="ECO:0000313" key="2">
    <source>
        <dbReference type="Proteomes" id="UP000636709"/>
    </source>
</evidence>
<dbReference type="Proteomes" id="UP000636709">
    <property type="component" value="Unassembled WGS sequence"/>
</dbReference>
<sequence>MAAHVDPLVMGRVIGDVVDLFVQTVPMSVRFGIRDLTNGCEIKPSIAVDPPAVQIAGRASDLFTLVMTDPDAPSPSEPSLREMLQWLVVNIPGGADPSQGQVVVPYMGPRPTVAIHRYVLTLFQQKAPMNPPPALAPGSDAARVRFTTRAFSERHQLGLPVAAMYFNAQKEPVSRRRNCGGCSTTSAGRWA</sequence>
<organism evidence="1 2">
    <name type="scientific">Digitaria exilis</name>
    <dbReference type="NCBI Taxonomy" id="1010633"/>
    <lineage>
        <taxon>Eukaryota</taxon>
        <taxon>Viridiplantae</taxon>
        <taxon>Streptophyta</taxon>
        <taxon>Embryophyta</taxon>
        <taxon>Tracheophyta</taxon>
        <taxon>Spermatophyta</taxon>
        <taxon>Magnoliopsida</taxon>
        <taxon>Liliopsida</taxon>
        <taxon>Poales</taxon>
        <taxon>Poaceae</taxon>
        <taxon>PACMAD clade</taxon>
        <taxon>Panicoideae</taxon>
        <taxon>Panicodae</taxon>
        <taxon>Paniceae</taxon>
        <taxon>Anthephorinae</taxon>
        <taxon>Digitaria</taxon>
    </lineage>
</organism>
<proteinExistence type="predicted"/>
<dbReference type="Gene3D" id="3.90.280.10">
    <property type="entry name" value="PEBP-like"/>
    <property type="match status" value="1"/>
</dbReference>
<dbReference type="InterPro" id="IPR035810">
    <property type="entry name" value="PEBP_euk"/>
</dbReference>
<evidence type="ECO:0008006" key="3">
    <source>
        <dbReference type="Google" id="ProtNLM"/>
    </source>
</evidence>